<evidence type="ECO:0000313" key="25">
    <source>
        <dbReference type="Proteomes" id="UP000228380"/>
    </source>
</evidence>
<dbReference type="GO" id="GO:0005886">
    <property type="term" value="C:plasma membrane"/>
    <property type="evidence" value="ECO:0007669"/>
    <property type="project" value="UniProtKB-SubCell"/>
</dbReference>
<feature type="domain" description="EGF-like" evidence="22">
    <location>
        <begin position="285"/>
        <end position="321"/>
    </location>
</feature>
<dbReference type="Pfam" id="PF08276">
    <property type="entry name" value="PAN_2"/>
    <property type="match status" value="1"/>
</dbReference>
<dbReference type="InterPro" id="IPR001245">
    <property type="entry name" value="Ser-Thr/Tyr_kinase_cat_dom"/>
</dbReference>
<dbReference type="SUPFAM" id="SSF51110">
    <property type="entry name" value="alpha-D-mannose-specific plant lectins"/>
    <property type="match status" value="1"/>
</dbReference>
<dbReference type="Pfam" id="PF01453">
    <property type="entry name" value="B_lectin"/>
    <property type="match status" value="1"/>
</dbReference>
<evidence type="ECO:0000259" key="21">
    <source>
        <dbReference type="PROSITE" id="PS50011"/>
    </source>
</evidence>
<evidence type="ECO:0000256" key="10">
    <source>
        <dbReference type="ARBA" id="ARBA00022840"/>
    </source>
</evidence>
<evidence type="ECO:0000256" key="19">
    <source>
        <dbReference type="SAM" id="Phobius"/>
    </source>
</evidence>
<evidence type="ECO:0000259" key="22">
    <source>
        <dbReference type="PROSITE" id="PS50026"/>
    </source>
</evidence>
<dbReference type="InterPro" id="IPR021820">
    <property type="entry name" value="S-locus_recpt_kinase_C"/>
</dbReference>
<dbReference type="PANTHER" id="PTHR27002:SF181">
    <property type="entry name" value="RECEPTOR-LIKE SERINE_THREONINE-PROTEIN KINASE"/>
    <property type="match status" value="1"/>
</dbReference>
<dbReference type="GO" id="GO:0004674">
    <property type="term" value="F:protein serine/threonine kinase activity"/>
    <property type="evidence" value="ECO:0007669"/>
    <property type="project" value="UniProtKB-KW"/>
</dbReference>
<evidence type="ECO:0000256" key="12">
    <source>
        <dbReference type="ARBA" id="ARBA00023136"/>
    </source>
</evidence>
<sequence length="829" mass="91487">MRRPPVFQSLLFLLSSLFSLSVGSDILTPTQPLRDGQILISAGGIFELGFFSPINSNNRYVGIWYRKVSVQTVVWVANRQHPISEPKGSLSITANGTLVVTDQNSTAVWSAGSSGLASPVAQLLDSGNFIVKEANGDSNDPGSFAWQSFDYPTDTLLPGMKLGWNLTSHLNRNLTAWTDPSDPAPGYYSMALDVEGDPEIFLWAGAHRLWRTGPWVGQRFSGIPEMKTYSMFTFDFVMDRDEIYYAFNILNGSVISRLIVNQSGVTQRLVWLDQSQVWSIFWFAPKDQCDGVSPCGPFGLCDTNNSPICDCLQGFEPRSPTNWALRDGSDGCKRKTALDCRNGTDGFVTVNEVKLPDTSNSTVDMSLNLDQCRAMCLRNCSCTAYASANSSGGGCITWTTELTDLRVFTFGGQDIYVRLAAADLGSASKHSHQSGIAAIVVGSVLGTLLLGWIGSCIWYKKRRRRRRRKQAMSMLGTSSFANNYINEGTEGKELDLPLYDLGTIIAATDNFSIKNKLGEGGFGPVYMGNLGEEQEIAVKRLAKTSVQGIDEFKNEVTLIAKLQHRNLVRLLGCCIQGEERMLIYEYMPNKSLDAFLFDKAKAALLDWQTRYNIILGIARGLLYLHQDSRLRIIHRDLKASNILLDKEMNPKISDFGLARIFGGDEAEVNTHRVVGTYGYMSPEYAMDGIFSVKSDVFSFGVLVLEIISSKKNRGVYLSNRHINLLGHAWNSWKEGNGLELVYESIGYSFPVAEVLRCIKVGLLCVQEHPEDRPAMSTVVLMLGSESGSLPYPKPPGFVANKGPTEIVSSSSKQDSLTVNDLSVTVFEGR</sequence>
<keyword evidence="7 20" id="KW-0732">Signal</keyword>
<feature type="domain" description="Protein kinase" evidence="21">
    <location>
        <begin position="511"/>
        <end position="792"/>
    </location>
</feature>
<dbReference type="InterPro" id="IPR024171">
    <property type="entry name" value="SRK-like_kinase"/>
</dbReference>
<dbReference type="GO" id="GO:0051707">
    <property type="term" value="P:response to other organism"/>
    <property type="evidence" value="ECO:0007669"/>
    <property type="project" value="UniProtKB-ARBA"/>
</dbReference>
<feature type="domain" description="Apple" evidence="24">
    <location>
        <begin position="340"/>
        <end position="420"/>
    </location>
</feature>
<dbReference type="InterPro" id="IPR008271">
    <property type="entry name" value="Ser/Thr_kinase_AS"/>
</dbReference>
<proteinExistence type="inferred from homology"/>
<evidence type="ECO:0000256" key="16">
    <source>
        <dbReference type="ARBA" id="ARBA00048679"/>
    </source>
</evidence>
<dbReference type="RefSeq" id="XP_038981788.1">
    <property type="nucleotide sequence ID" value="XM_039125860.1"/>
</dbReference>
<dbReference type="AlphaFoldDB" id="A0A8B9ACX4"/>
<dbReference type="PROSITE" id="PS50948">
    <property type="entry name" value="PAN"/>
    <property type="match status" value="1"/>
</dbReference>
<comment type="similarity">
    <text evidence="17">Belongs to the protein kinase superfamily. Ser/Thr protein kinase family.</text>
</comment>
<dbReference type="Gene3D" id="1.10.510.10">
    <property type="entry name" value="Transferase(Phosphotransferase) domain 1"/>
    <property type="match status" value="1"/>
</dbReference>
<feature type="chain" id="PRO_5034356044" description="Receptor-like serine/threonine-protein kinase" evidence="20">
    <location>
        <begin position="24"/>
        <end position="829"/>
    </location>
</feature>
<keyword evidence="10 17" id="KW-0067">ATP-binding</keyword>
<organism evidence="25 26">
    <name type="scientific">Phoenix dactylifera</name>
    <name type="common">Date palm</name>
    <dbReference type="NCBI Taxonomy" id="42345"/>
    <lineage>
        <taxon>Eukaryota</taxon>
        <taxon>Viridiplantae</taxon>
        <taxon>Streptophyta</taxon>
        <taxon>Embryophyta</taxon>
        <taxon>Tracheophyta</taxon>
        <taxon>Spermatophyta</taxon>
        <taxon>Magnoliopsida</taxon>
        <taxon>Liliopsida</taxon>
        <taxon>Arecaceae</taxon>
        <taxon>Coryphoideae</taxon>
        <taxon>Phoeniceae</taxon>
        <taxon>Phoenix</taxon>
    </lineage>
</organism>
<dbReference type="Gene3D" id="3.30.200.20">
    <property type="entry name" value="Phosphorylase Kinase, domain 1"/>
    <property type="match status" value="1"/>
</dbReference>
<evidence type="ECO:0000256" key="15">
    <source>
        <dbReference type="ARBA" id="ARBA00047899"/>
    </source>
</evidence>
<dbReference type="EC" id="2.7.11.1" evidence="17"/>
<dbReference type="PANTHER" id="PTHR27002">
    <property type="entry name" value="RECEPTOR-LIKE SERINE/THREONINE-PROTEIN KINASE SD1-8"/>
    <property type="match status" value="1"/>
</dbReference>
<dbReference type="InterPro" id="IPR036426">
    <property type="entry name" value="Bulb-type_lectin_dom_sf"/>
</dbReference>
<dbReference type="Pfam" id="PF11883">
    <property type="entry name" value="DUF3403"/>
    <property type="match status" value="1"/>
</dbReference>
<dbReference type="CDD" id="cd01098">
    <property type="entry name" value="PAN_AP_plant"/>
    <property type="match status" value="1"/>
</dbReference>
<dbReference type="SUPFAM" id="SSF56112">
    <property type="entry name" value="Protein kinase-like (PK-like)"/>
    <property type="match status" value="1"/>
</dbReference>
<evidence type="ECO:0000259" key="23">
    <source>
        <dbReference type="PROSITE" id="PS50927"/>
    </source>
</evidence>
<dbReference type="Gene3D" id="2.90.10.10">
    <property type="entry name" value="Bulb-type lectin domain"/>
    <property type="match status" value="1"/>
</dbReference>
<evidence type="ECO:0000256" key="20">
    <source>
        <dbReference type="SAM" id="SignalP"/>
    </source>
</evidence>
<evidence type="ECO:0000256" key="7">
    <source>
        <dbReference type="ARBA" id="ARBA00022729"/>
    </source>
</evidence>
<dbReference type="GO" id="GO:0048544">
    <property type="term" value="P:recognition of pollen"/>
    <property type="evidence" value="ECO:0007669"/>
    <property type="project" value="InterPro"/>
</dbReference>
<dbReference type="GeneID" id="120110554"/>
<keyword evidence="25" id="KW-1185">Reference proteome</keyword>
<feature type="domain" description="Bulb-type lectin" evidence="23">
    <location>
        <begin position="24"/>
        <end position="144"/>
    </location>
</feature>
<evidence type="ECO:0000256" key="2">
    <source>
        <dbReference type="ARBA" id="ARBA00022475"/>
    </source>
</evidence>
<dbReference type="FunFam" id="2.90.10.10:FF:000029">
    <property type="entry name" value="G-type lectin S-receptor-like serine/threonine-protein kinase"/>
    <property type="match status" value="1"/>
</dbReference>
<dbReference type="OrthoDB" id="741567at2759"/>
<evidence type="ECO:0000256" key="8">
    <source>
        <dbReference type="ARBA" id="ARBA00022741"/>
    </source>
</evidence>
<evidence type="ECO:0000256" key="4">
    <source>
        <dbReference type="ARBA" id="ARBA00022536"/>
    </source>
</evidence>
<dbReference type="FunFam" id="3.30.200.20:FF:000195">
    <property type="entry name" value="G-type lectin S-receptor-like serine/threonine-protein kinase"/>
    <property type="match status" value="1"/>
</dbReference>
<evidence type="ECO:0000256" key="18">
    <source>
        <dbReference type="PROSITE-ProRule" id="PRU00076"/>
    </source>
</evidence>
<dbReference type="InterPro" id="IPR000742">
    <property type="entry name" value="EGF"/>
</dbReference>
<reference evidence="25" key="1">
    <citation type="journal article" date="2019" name="Nat. Commun.">
        <title>Genome-wide association mapping of date palm fruit traits.</title>
        <authorList>
            <person name="Hazzouri K.M."/>
            <person name="Gros-Balthazard M."/>
            <person name="Flowers J.M."/>
            <person name="Copetti D."/>
            <person name="Lemansour A."/>
            <person name="Lebrun M."/>
            <person name="Masmoudi K."/>
            <person name="Ferrand S."/>
            <person name="Dhar M.I."/>
            <person name="Fresquez Z.A."/>
            <person name="Rosas U."/>
            <person name="Zhang J."/>
            <person name="Talag J."/>
            <person name="Lee S."/>
            <person name="Kudrna D."/>
            <person name="Powell R.F."/>
            <person name="Leitch I.J."/>
            <person name="Krueger R.R."/>
            <person name="Wing R.A."/>
            <person name="Amiri K.M.A."/>
            <person name="Purugganan M.D."/>
        </authorList>
    </citation>
    <scope>NUCLEOTIDE SEQUENCE [LARGE SCALE GENOMIC DNA]</scope>
    <source>
        <strain evidence="25">cv. Khalas</strain>
    </source>
</reference>
<comment type="catalytic activity">
    <reaction evidence="16 17">
        <text>L-seryl-[protein] + ATP = O-phospho-L-seryl-[protein] + ADP + H(+)</text>
        <dbReference type="Rhea" id="RHEA:17989"/>
        <dbReference type="Rhea" id="RHEA-COMP:9863"/>
        <dbReference type="Rhea" id="RHEA-COMP:11604"/>
        <dbReference type="ChEBI" id="CHEBI:15378"/>
        <dbReference type="ChEBI" id="CHEBI:29999"/>
        <dbReference type="ChEBI" id="CHEBI:30616"/>
        <dbReference type="ChEBI" id="CHEBI:83421"/>
        <dbReference type="ChEBI" id="CHEBI:456216"/>
        <dbReference type="EC" id="2.7.11.1"/>
    </reaction>
</comment>
<protein>
    <recommendedName>
        <fullName evidence="17">Receptor-like serine/threonine-protein kinase</fullName>
        <ecNumber evidence="17">2.7.11.1</ecNumber>
    </recommendedName>
</protein>
<evidence type="ECO:0000259" key="24">
    <source>
        <dbReference type="PROSITE" id="PS50948"/>
    </source>
</evidence>
<evidence type="ECO:0000256" key="13">
    <source>
        <dbReference type="ARBA" id="ARBA00023157"/>
    </source>
</evidence>
<dbReference type="PROSITE" id="PS50927">
    <property type="entry name" value="BULB_LECTIN"/>
    <property type="match status" value="1"/>
</dbReference>
<dbReference type="SMART" id="SM00108">
    <property type="entry name" value="B_lectin"/>
    <property type="match status" value="1"/>
</dbReference>
<keyword evidence="14" id="KW-0325">Glycoprotein</keyword>
<feature type="signal peptide" evidence="20">
    <location>
        <begin position="1"/>
        <end position="23"/>
    </location>
</feature>
<dbReference type="FunFam" id="1.10.510.10:FF:000060">
    <property type="entry name" value="G-type lectin S-receptor-like serine/threonine-protein kinase"/>
    <property type="match status" value="1"/>
</dbReference>
<dbReference type="SMART" id="SM00220">
    <property type="entry name" value="S_TKc"/>
    <property type="match status" value="1"/>
</dbReference>
<keyword evidence="9 17" id="KW-0418">Kinase</keyword>
<keyword evidence="8 17" id="KW-0547">Nucleotide-binding</keyword>
<dbReference type="Pfam" id="PF07714">
    <property type="entry name" value="PK_Tyr_Ser-Thr"/>
    <property type="match status" value="1"/>
</dbReference>
<evidence type="ECO:0000256" key="5">
    <source>
        <dbReference type="ARBA" id="ARBA00022679"/>
    </source>
</evidence>
<keyword evidence="5 17" id="KW-0808">Transferase</keyword>
<dbReference type="Pfam" id="PF00954">
    <property type="entry name" value="S_locus_glycop"/>
    <property type="match status" value="1"/>
</dbReference>
<keyword evidence="3 17" id="KW-0723">Serine/threonine-protein kinase</keyword>
<dbReference type="KEGG" id="pda:120110554"/>
<dbReference type="PROSITE" id="PS50026">
    <property type="entry name" value="EGF_3"/>
    <property type="match status" value="1"/>
</dbReference>
<dbReference type="CDD" id="cd00028">
    <property type="entry name" value="B_lectin"/>
    <property type="match status" value="1"/>
</dbReference>
<evidence type="ECO:0000256" key="3">
    <source>
        <dbReference type="ARBA" id="ARBA00022527"/>
    </source>
</evidence>
<evidence type="ECO:0000256" key="17">
    <source>
        <dbReference type="PIRNR" id="PIRNR000641"/>
    </source>
</evidence>
<gene>
    <name evidence="26" type="primary">LOC120110554</name>
</gene>
<keyword evidence="13" id="KW-1015">Disulfide bond</keyword>
<accession>A0A8B9ACX4</accession>
<evidence type="ECO:0000313" key="26">
    <source>
        <dbReference type="RefSeq" id="XP_038981788.1"/>
    </source>
</evidence>
<comment type="caution">
    <text evidence="18">Lacks conserved residue(s) required for the propagation of feature annotation.</text>
</comment>
<dbReference type="InterPro" id="IPR001480">
    <property type="entry name" value="Bulb-type_lectin_dom"/>
</dbReference>
<feature type="transmembrane region" description="Helical" evidence="19">
    <location>
        <begin position="436"/>
        <end position="459"/>
    </location>
</feature>
<keyword evidence="4 18" id="KW-0245">EGF-like domain</keyword>
<evidence type="ECO:0000256" key="1">
    <source>
        <dbReference type="ARBA" id="ARBA00004251"/>
    </source>
</evidence>
<dbReference type="InterPro" id="IPR011009">
    <property type="entry name" value="Kinase-like_dom_sf"/>
</dbReference>
<dbReference type="Proteomes" id="UP000228380">
    <property type="component" value="Chromosome 4"/>
</dbReference>
<evidence type="ECO:0000256" key="6">
    <source>
        <dbReference type="ARBA" id="ARBA00022692"/>
    </source>
</evidence>
<dbReference type="SMART" id="SM00473">
    <property type="entry name" value="PAN_AP"/>
    <property type="match status" value="1"/>
</dbReference>
<comment type="subcellular location">
    <subcellularLocation>
        <location evidence="1">Cell membrane</location>
        <topology evidence="1">Single-pass type I membrane protein</topology>
    </subcellularLocation>
</comment>
<evidence type="ECO:0000256" key="14">
    <source>
        <dbReference type="ARBA" id="ARBA00023180"/>
    </source>
</evidence>
<dbReference type="CDD" id="cd14066">
    <property type="entry name" value="STKc_IRAK"/>
    <property type="match status" value="1"/>
</dbReference>
<keyword evidence="11 19" id="KW-1133">Transmembrane helix</keyword>
<dbReference type="InterPro" id="IPR000719">
    <property type="entry name" value="Prot_kinase_dom"/>
</dbReference>
<evidence type="ECO:0000256" key="11">
    <source>
        <dbReference type="ARBA" id="ARBA00022989"/>
    </source>
</evidence>
<keyword evidence="6 19" id="KW-0812">Transmembrane</keyword>
<dbReference type="PROSITE" id="PS50011">
    <property type="entry name" value="PROTEIN_KINASE_DOM"/>
    <property type="match status" value="1"/>
</dbReference>
<evidence type="ECO:0000256" key="9">
    <source>
        <dbReference type="ARBA" id="ARBA00022777"/>
    </source>
</evidence>
<dbReference type="InterPro" id="IPR000858">
    <property type="entry name" value="S_locus_glycoprot_dom"/>
</dbReference>
<keyword evidence="2" id="KW-1003">Cell membrane</keyword>
<dbReference type="PROSITE" id="PS00108">
    <property type="entry name" value="PROTEIN_KINASE_ST"/>
    <property type="match status" value="1"/>
</dbReference>
<dbReference type="InterPro" id="IPR003609">
    <property type="entry name" value="Pan_app"/>
</dbReference>
<comment type="catalytic activity">
    <reaction evidence="15 17">
        <text>L-threonyl-[protein] + ATP = O-phospho-L-threonyl-[protein] + ADP + H(+)</text>
        <dbReference type="Rhea" id="RHEA:46608"/>
        <dbReference type="Rhea" id="RHEA-COMP:11060"/>
        <dbReference type="Rhea" id="RHEA-COMP:11605"/>
        <dbReference type="ChEBI" id="CHEBI:15378"/>
        <dbReference type="ChEBI" id="CHEBI:30013"/>
        <dbReference type="ChEBI" id="CHEBI:30616"/>
        <dbReference type="ChEBI" id="CHEBI:61977"/>
        <dbReference type="ChEBI" id="CHEBI:456216"/>
        <dbReference type="EC" id="2.7.11.1"/>
    </reaction>
</comment>
<dbReference type="GO" id="GO:0005524">
    <property type="term" value="F:ATP binding"/>
    <property type="evidence" value="ECO:0007669"/>
    <property type="project" value="UniProtKB-KW"/>
</dbReference>
<reference evidence="26" key="2">
    <citation type="submission" date="2025-08" db="UniProtKB">
        <authorList>
            <consortium name="RefSeq"/>
        </authorList>
    </citation>
    <scope>IDENTIFICATION</scope>
    <source>
        <tissue evidence="26">Young leaves</tissue>
    </source>
</reference>
<keyword evidence="12 19" id="KW-0472">Membrane</keyword>
<name>A0A8B9ACX4_PHODC</name>
<dbReference type="PIRSF" id="PIRSF000641">
    <property type="entry name" value="SRK"/>
    <property type="match status" value="1"/>
</dbReference>